<dbReference type="EMBL" id="CP052842">
    <property type="protein sequence ID" value="QJP90830.1"/>
    <property type="molecule type" value="Genomic_DNA"/>
</dbReference>
<feature type="region of interest" description="Disordered" evidence="1">
    <location>
        <begin position="129"/>
        <end position="160"/>
    </location>
</feature>
<dbReference type="OrthoDB" id="4570726at2"/>
<evidence type="ECO:0000313" key="2">
    <source>
        <dbReference type="EMBL" id="QJP90830.1"/>
    </source>
</evidence>
<feature type="compositionally biased region" description="Basic residues" evidence="1">
    <location>
        <begin position="147"/>
        <end position="160"/>
    </location>
</feature>
<dbReference type="Pfam" id="PF11208">
    <property type="entry name" value="DUF2992"/>
    <property type="match status" value="1"/>
</dbReference>
<accession>A0A6M3ZKT0</accession>
<gene>
    <name evidence="2" type="ORF">HIR78_06645</name>
</gene>
<feature type="compositionally biased region" description="Basic residues" evidence="1">
    <location>
        <begin position="86"/>
        <end position="99"/>
    </location>
</feature>
<dbReference type="SMR" id="A0A6M3ZKT0"/>
<proteinExistence type="predicted"/>
<sequence>MSVTFPSSGCPSFFNIFYEEGIVMKLTIYYDGQFWVGVVEVVDNGKLRAFRHLFGKEPRDSEVLEFVHNQLLNMMAQAEQEGVRLQGRRQKKINPKRLQRQVSKELKNAGVTSKAQEAIKLELEARKQKKKQIMKEQREHVKEQRYMLKKQKAKKKHRGK</sequence>
<dbReference type="AlphaFoldDB" id="A0A6M3ZKT0"/>
<dbReference type="KEGG" id="bsu:BSU12030"/>
<reference evidence="2" key="1">
    <citation type="submission" date="2020-04" db="EMBL/GenBank/DDBJ databases">
        <title>Phage recombination drives evolution of spore-forming Bacilli.</title>
        <authorList>
            <person name="Dragos A."/>
            <person name="Kovacs A.T."/>
        </authorList>
    </citation>
    <scope>NUCLEOTIDE SEQUENCE</scope>
    <source>
        <strain evidence="2">168</strain>
    </source>
</reference>
<name>A0A6M3ZKT0_BACSU</name>
<feature type="compositionally biased region" description="Basic and acidic residues" evidence="1">
    <location>
        <begin position="133"/>
        <end position="146"/>
    </location>
</feature>
<dbReference type="RefSeq" id="WP_010886487.1">
    <property type="nucleotide sequence ID" value="NC_000964.3"/>
</dbReference>
<organism evidence="2">
    <name type="scientific">Bacillus subtilis (strain 168)</name>
    <dbReference type="NCBI Taxonomy" id="224308"/>
    <lineage>
        <taxon>Bacteria</taxon>
        <taxon>Bacillati</taxon>
        <taxon>Bacillota</taxon>
        <taxon>Bacilli</taxon>
        <taxon>Bacillales</taxon>
        <taxon>Bacillaceae</taxon>
        <taxon>Bacillus</taxon>
    </lineage>
</organism>
<feature type="region of interest" description="Disordered" evidence="1">
    <location>
        <begin position="82"/>
        <end position="109"/>
    </location>
</feature>
<dbReference type="PIRSF" id="PIRSF021328">
    <property type="entry name" value="UCP021328"/>
    <property type="match status" value="1"/>
</dbReference>
<protein>
    <submittedName>
        <fullName evidence="2">YjdF family protein</fullName>
    </submittedName>
</protein>
<dbReference type="InterPro" id="IPR016787">
    <property type="entry name" value="UCP021328"/>
</dbReference>
<evidence type="ECO:0000256" key="1">
    <source>
        <dbReference type="SAM" id="MobiDB-lite"/>
    </source>
</evidence>